<feature type="transmembrane region" description="Helical" evidence="6">
    <location>
        <begin position="20"/>
        <end position="44"/>
    </location>
</feature>
<dbReference type="InterPro" id="IPR001104">
    <property type="entry name" value="3-oxo-5_a-steroid_4-DH_C"/>
</dbReference>
<evidence type="ECO:0000256" key="6">
    <source>
        <dbReference type="SAM" id="Phobius"/>
    </source>
</evidence>
<dbReference type="Gene3D" id="1.20.120.1630">
    <property type="match status" value="1"/>
</dbReference>
<protein>
    <recommendedName>
        <fullName evidence="7">3-oxo-5-alpha-steroid 4-dehydrogenase C-terminal domain-containing protein</fullName>
    </recommendedName>
</protein>
<evidence type="ECO:0000256" key="5">
    <source>
        <dbReference type="ARBA" id="ARBA00023136"/>
    </source>
</evidence>
<evidence type="ECO:0000256" key="1">
    <source>
        <dbReference type="ARBA" id="ARBA00004141"/>
    </source>
</evidence>
<dbReference type="PANTHER" id="PTHR10556:SF43">
    <property type="entry name" value="STEROID 5-ALPHA-REDUCTASE DET2"/>
    <property type="match status" value="1"/>
</dbReference>
<comment type="subcellular location">
    <subcellularLocation>
        <location evidence="1">Membrane</location>
        <topology evidence="1">Multi-pass membrane protein</topology>
    </subcellularLocation>
</comment>
<dbReference type="AlphaFoldDB" id="A0A9W8ZV56"/>
<dbReference type="GO" id="GO:0016627">
    <property type="term" value="F:oxidoreductase activity, acting on the CH-CH group of donors"/>
    <property type="evidence" value="ECO:0007669"/>
    <property type="project" value="InterPro"/>
</dbReference>
<gene>
    <name evidence="8" type="ORF">C8J55DRAFT_565754</name>
</gene>
<name>A0A9W8ZV56_9AGAR</name>
<feature type="domain" description="3-oxo-5-alpha-steroid 4-dehydrogenase C-terminal" evidence="7">
    <location>
        <begin position="270"/>
        <end position="313"/>
    </location>
</feature>
<reference evidence="8" key="2">
    <citation type="journal article" date="2023" name="Proc. Natl. Acad. Sci. U.S.A.">
        <title>A global phylogenomic analysis of the shiitake genus Lentinula.</title>
        <authorList>
            <person name="Sierra-Patev S."/>
            <person name="Min B."/>
            <person name="Naranjo-Ortiz M."/>
            <person name="Looney B."/>
            <person name="Konkel Z."/>
            <person name="Slot J.C."/>
            <person name="Sakamoto Y."/>
            <person name="Steenwyk J.L."/>
            <person name="Rokas A."/>
            <person name="Carro J."/>
            <person name="Camarero S."/>
            <person name="Ferreira P."/>
            <person name="Molpeceres G."/>
            <person name="Ruiz-Duenas F.J."/>
            <person name="Serrano A."/>
            <person name="Henrissat B."/>
            <person name="Drula E."/>
            <person name="Hughes K.W."/>
            <person name="Mata J.L."/>
            <person name="Ishikawa N.K."/>
            <person name="Vargas-Isla R."/>
            <person name="Ushijima S."/>
            <person name="Smith C.A."/>
            <person name="Donoghue J."/>
            <person name="Ahrendt S."/>
            <person name="Andreopoulos W."/>
            <person name="He G."/>
            <person name="LaButti K."/>
            <person name="Lipzen A."/>
            <person name="Ng V."/>
            <person name="Riley R."/>
            <person name="Sandor L."/>
            <person name="Barry K."/>
            <person name="Martinez A.T."/>
            <person name="Xiao Y."/>
            <person name="Gibbons J.G."/>
            <person name="Terashima K."/>
            <person name="Grigoriev I.V."/>
            <person name="Hibbett D."/>
        </authorList>
    </citation>
    <scope>NUCLEOTIDE SEQUENCE</scope>
    <source>
        <strain evidence="8">Sp2 HRB7682 ss15</strain>
    </source>
</reference>
<organism evidence="8 9">
    <name type="scientific">Lentinula lateritia</name>
    <dbReference type="NCBI Taxonomy" id="40482"/>
    <lineage>
        <taxon>Eukaryota</taxon>
        <taxon>Fungi</taxon>
        <taxon>Dikarya</taxon>
        <taxon>Basidiomycota</taxon>
        <taxon>Agaricomycotina</taxon>
        <taxon>Agaricomycetes</taxon>
        <taxon>Agaricomycetidae</taxon>
        <taxon>Agaricales</taxon>
        <taxon>Marasmiineae</taxon>
        <taxon>Omphalotaceae</taxon>
        <taxon>Lentinula</taxon>
    </lineage>
</organism>
<dbReference type="PROSITE" id="PS50244">
    <property type="entry name" value="S5A_REDUCTASE"/>
    <property type="match status" value="1"/>
</dbReference>
<evidence type="ECO:0000313" key="9">
    <source>
        <dbReference type="Proteomes" id="UP001150238"/>
    </source>
</evidence>
<feature type="domain" description="3-oxo-5-alpha-steroid 4-dehydrogenase C-terminal" evidence="7">
    <location>
        <begin position="119"/>
        <end position="237"/>
    </location>
</feature>
<sequence length="313" mass="35526">MFVPKLALRQRKSIYDVGRKFFTIVGVASLPGSFIVNAPFGRFAPRSPFLTIDGRLGWVLMELWSPLGFIYAMFSSPLSEESPRFSMPQIILVSCFMVHYLNRGFLSPARAPSRSRMHVFMPLTGLILNTTNGGLIGSYISSPIAFQHLQPETAFSSPQFYIGVFLWAVGFLGNFWADEILSDIRKKGALRGKEEKLSSGTEYYGIPHGFLYRWISFPNYLCEWVEMLGWALAASPIPKLTDLGWLLSLNGIYTMAFTTPPSQFAPTLTPPWIFLIVELCLMLPRAYKGHQWYKEKFGDAFPKERRAVIPYVF</sequence>
<keyword evidence="5 6" id="KW-0472">Membrane</keyword>
<accession>A0A9W8ZV56</accession>
<dbReference type="EMBL" id="JANVFS010000045">
    <property type="protein sequence ID" value="KAJ4466431.1"/>
    <property type="molecule type" value="Genomic_DNA"/>
</dbReference>
<evidence type="ECO:0000259" key="7">
    <source>
        <dbReference type="Pfam" id="PF02544"/>
    </source>
</evidence>
<evidence type="ECO:0000256" key="3">
    <source>
        <dbReference type="ARBA" id="ARBA00022692"/>
    </source>
</evidence>
<comment type="similarity">
    <text evidence="2">Belongs to the steroid 5-alpha reductase family.</text>
</comment>
<evidence type="ECO:0000256" key="2">
    <source>
        <dbReference type="ARBA" id="ARBA00007742"/>
    </source>
</evidence>
<evidence type="ECO:0000313" key="8">
    <source>
        <dbReference type="EMBL" id="KAJ4466431.1"/>
    </source>
</evidence>
<proteinExistence type="inferred from homology"/>
<dbReference type="Pfam" id="PF02544">
    <property type="entry name" value="Steroid_dh"/>
    <property type="match status" value="2"/>
</dbReference>
<dbReference type="GO" id="GO:0006629">
    <property type="term" value="P:lipid metabolic process"/>
    <property type="evidence" value="ECO:0007669"/>
    <property type="project" value="InterPro"/>
</dbReference>
<feature type="transmembrane region" description="Helical" evidence="6">
    <location>
        <begin position="118"/>
        <end position="140"/>
    </location>
</feature>
<comment type="caution">
    <text evidence="8">The sequence shown here is derived from an EMBL/GenBank/DDBJ whole genome shotgun (WGS) entry which is preliminary data.</text>
</comment>
<dbReference type="InterPro" id="IPR039357">
    <property type="entry name" value="SRD5A/TECR"/>
</dbReference>
<keyword evidence="4 6" id="KW-1133">Transmembrane helix</keyword>
<dbReference type="PANTHER" id="PTHR10556">
    <property type="entry name" value="3-OXO-5-ALPHA-STEROID 4-DEHYDROGENASE"/>
    <property type="match status" value="1"/>
</dbReference>
<reference evidence="8" key="1">
    <citation type="submission" date="2022-08" db="EMBL/GenBank/DDBJ databases">
        <authorList>
            <consortium name="DOE Joint Genome Institute"/>
            <person name="Min B."/>
            <person name="Riley R."/>
            <person name="Sierra-Patev S."/>
            <person name="Naranjo-Ortiz M."/>
            <person name="Looney B."/>
            <person name="Konkel Z."/>
            <person name="Slot J.C."/>
            <person name="Sakamoto Y."/>
            <person name="Steenwyk J.L."/>
            <person name="Rokas A."/>
            <person name="Carro J."/>
            <person name="Camarero S."/>
            <person name="Ferreira P."/>
            <person name="Molpeceres G."/>
            <person name="Ruiz-Duenas F.J."/>
            <person name="Serrano A."/>
            <person name="Henrissat B."/>
            <person name="Drula E."/>
            <person name="Hughes K.W."/>
            <person name="Mata J.L."/>
            <person name="Ishikawa N.K."/>
            <person name="Vargas-Isla R."/>
            <person name="Ushijima S."/>
            <person name="Smith C.A."/>
            <person name="Ahrendt S."/>
            <person name="Andreopoulos W."/>
            <person name="He G."/>
            <person name="Labutti K."/>
            <person name="Lipzen A."/>
            <person name="Ng V."/>
            <person name="Sandor L."/>
            <person name="Barry K."/>
            <person name="Martinez A.T."/>
            <person name="Xiao Y."/>
            <person name="Gibbons J.G."/>
            <person name="Terashima K."/>
            <person name="Hibbett D.S."/>
            <person name="Grigoriev I.V."/>
        </authorList>
    </citation>
    <scope>NUCLEOTIDE SEQUENCE</scope>
    <source>
        <strain evidence="8">Sp2 HRB7682 ss15</strain>
    </source>
</reference>
<dbReference type="Proteomes" id="UP001150238">
    <property type="component" value="Unassembled WGS sequence"/>
</dbReference>
<feature type="transmembrane region" description="Helical" evidence="6">
    <location>
        <begin position="160"/>
        <end position="177"/>
    </location>
</feature>
<dbReference type="GO" id="GO:0016020">
    <property type="term" value="C:membrane"/>
    <property type="evidence" value="ECO:0007669"/>
    <property type="project" value="UniProtKB-SubCell"/>
</dbReference>
<keyword evidence="3 6" id="KW-0812">Transmembrane</keyword>
<evidence type="ECO:0000256" key="4">
    <source>
        <dbReference type="ARBA" id="ARBA00022989"/>
    </source>
</evidence>
<feature type="transmembrane region" description="Helical" evidence="6">
    <location>
        <begin position="86"/>
        <end position="106"/>
    </location>
</feature>